<dbReference type="InterPro" id="IPR003785">
    <property type="entry name" value="Creatininase/forma_Hydrolase"/>
</dbReference>
<evidence type="ECO:0000313" key="5">
    <source>
        <dbReference type="EMBL" id="SVC23902.1"/>
    </source>
</evidence>
<dbReference type="SUPFAM" id="SSF102215">
    <property type="entry name" value="Creatininase"/>
    <property type="match status" value="1"/>
</dbReference>
<comment type="cofactor">
    <cofactor evidence="1">
        <name>Zn(2+)</name>
        <dbReference type="ChEBI" id="CHEBI:29105"/>
    </cofactor>
</comment>
<keyword evidence="4" id="KW-0862">Zinc</keyword>
<evidence type="ECO:0000256" key="2">
    <source>
        <dbReference type="ARBA" id="ARBA00022723"/>
    </source>
</evidence>
<keyword evidence="2" id="KW-0479">Metal-binding</keyword>
<organism evidence="5">
    <name type="scientific">marine metagenome</name>
    <dbReference type="NCBI Taxonomy" id="408172"/>
    <lineage>
        <taxon>unclassified sequences</taxon>
        <taxon>metagenomes</taxon>
        <taxon>ecological metagenomes</taxon>
    </lineage>
</organism>
<dbReference type="PANTHER" id="PTHR35005">
    <property type="entry name" value="3-DEHYDRO-SCYLLO-INOSOSE HYDROLASE"/>
    <property type="match status" value="1"/>
</dbReference>
<reference evidence="5" key="1">
    <citation type="submission" date="2018-05" db="EMBL/GenBank/DDBJ databases">
        <authorList>
            <person name="Lanie J.A."/>
            <person name="Ng W.-L."/>
            <person name="Kazmierczak K.M."/>
            <person name="Andrzejewski T.M."/>
            <person name="Davidsen T.M."/>
            <person name="Wayne K.J."/>
            <person name="Tettelin H."/>
            <person name="Glass J.I."/>
            <person name="Rusch D."/>
            <person name="Podicherti R."/>
            <person name="Tsui H.-C.T."/>
            <person name="Winkler M.E."/>
        </authorList>
    </citation>
    <scope>NUCLEOTIDE SEQUENCE</scope>
</reference>
<evidence type="ECO:0000256" key="3">
    <source>
        <dbReference type="ARBA" id="ARBA00022801"/>
    </source>
</evidence>
<dbReference type="GO" id="GO:0016811">
    <property type="term" value="F:hydrolase activity, acting on carbon-nitrogen (but not peptide) bonds, in linear amides"/>
    <property type="evidence" value="ECO:0007669"/>
    <property type="project" value="TreeGrafter"/>
</dbReference>
<gene>
    <name evidence="5" type="ORF">METZ01_LOCUS276756</name>
</gene>
<dbReference type="Gene3D" id="3.40.50.10310">
    <property type="entry name" value="Creatininase"/>
    <property type="match status" value="1"/>
</dbReference>
<dbReference type="EMBL" id="UINC01080708">
    <property type="protein sequence ID" value="SVC23902.1"/>
    <property type="molecule type" value="Genomic_DNA"/>
</dbReference>
<evidence type="ECO:0000256" key="1">
    <source>
        <dbReference type="ARBA" id="ARBA00001947"/>
    </source>
</evidence>
<proteinExistence type="predicted"/>
<dbReference type="AlphaFoldDB" id="A0A382KKM2"/>
<feature type="non-terminal residue" evidence="5">
    <location>
        <position position="100"/>
    </location>
</feature>
<evidence type="ECO:0000256" key="4">
    <source>
        <dbReference type="ARBA" id="ARBA00022833"/>
    </source>
</evidence>
<dbReference type="PANTHER" id="PTHR35005:SF1">
    <property type="entry name" value="2-AMINO-5-FORMYLAMINO-6-RIBOSYLAMINOPYRIMIDIN-4(3H)-ONE 5'-MONOPHOSPHATE DEFORMYLASE"/>
    <property type="match status" value="1"/>
</dbReference>
<dbReference type="GO" id="GO:0009231">
    <property type="term" value="P:riboflavin biosynthetic process"/>
    <property type="evidence" value="ECO:0007669"/>
    <property type="project" value="TreeGrafter"/>
</dbReference>
<keyword evidence="3" id="KW-0378">Hydrolase</keyword>
<name>A0A382KKM2_9ZZZZ</name>
<dbReference type="GO" id="GO:0046872">
    <property type="term" value="F:metal ion binding"/>
    <property type="evidence" value="ECO:0007669"/>
    <property type="project" value="UniProtKB-KW"/>
</dbReference>
<sequence length="100" mass="10684">MKNIQSLSVSSGYWRDLTTADLSDIDPARTIAVLPVAAIEQHGPHLPLDTDACISEALISRLLSEMHVDITLLALPIMSVGESTEHGDFPGTLMASAETL</sequence>
<evidence type="ECO:0008006" key="6">
    <source>
        <dbReference type="Google" id="ProtNLM"/>
    </source>
</evidence>
<dbReference type="Pfam" id="PF02633">
    <property type="entry name" value="Creatininase"/>
    <property type="match status" value="1"/>
</dbReference>
<accession>A0A382KKM2</accession>
<protein>
    <recommendedName>
        <fullName evidence="6">Creatininase</fullName>
    </recommendedName>
</protein>
<dbReference type="InterPro" id="IPR024087">
    <property type="entry name" value="Creatininase-like_sf"/>
</dbReference>